<gene>
    <name evidence="3" type="ORF">CAK95_11715</name>
</gene>
<evidence type="ECO:0000313" key="4">
    <source>
        <dbReference type="Proteomes" id="UP000194137"/>
    </source>
</evidence>
<dbReference type="EMBL" id="CP021112">
    <property type="protein sequence ID" value="ARP99679.1"/>
    <property type="molecule type" value="Genomic_DNA"/>
</dbReference>
<dbReference type="InterPro" id="IPR035985">
    <property type="entry name" value="Ubiquitin-activating_enz"/>
</dbReference>
<dbReference type="KEGG" id="psin:CAK95_11715"/>
<keyword evidence="4" id="KW-1185">Reference proteome</keyword>
<evidence type="ECO:0000313" key="3">
    <source>
        <dbReference type="EMBL" id="ARP99679.1"/>
    </source>
</evidence>
<dbReference type="AlphaFoldDB" id="A0A1W6ZQN4"/>
<protein>
    <submittedName>
        <fullName evidence="3">Uncharacterized protein</fullName>
    </submittedName>
</protein>
<evidence type="ECO:0000259" key="1">
    <source>
        <dbReference type="Pfam" id="PF00899"/>
    </source>
</evidence>
<dbReference type="STRING" id="1235591.CAK95_11715"/>
<dbReference type="InterPro" id="IPR000594">
    <property type="entry name" value="ThiF_NAD_FAD-bd"/>
</dbReference>
<dbReference type="Pfam" id="PF00899">
    <property type="entry name" value="ThiF"/>
    <property type="match status" value="1"/>
</dbReference>
<dbReference type="InterPro" id="IPR046910">
    <property type="entry name" value="E2-E1mid"/>
</dbReference>
<organism evidence="3 4">
    <name type="scientific">Pseudorhodoplanes sinuspersici</name>
    <dbReference type="NCBI Taxonomy" id="1235591"/>
    <lineage>
        <taxon>Bacteria</taxon>
        <taxon>Pseudomonadati</taxon>
        <taxon>Pseudomonadota</taxon>
        <taxon>Alphaproteobacteria</taxon>
        <taxon>Hyphomicrobiales</taxon>
        <taxon>Pseudorhodoplanes</taxon>
    </lineage>
</organism>
<dbReference type="GO" id="GO:0061504">
    <property type="term" value="P:cyclic threonylcarbamoyladenosine biosynthetic process"/>
    <property type="evidence" value="ECO:0007669"/>
    <property type="project" value="TreeGrafter"/>
</dbReference>
<feature type="domain" description="THIF-type NAD/FAD binding fold" evidence="1">
    <location>
        <begin position="284"/>
        <end position="420"/>
    </location>
</feature>
<accession>A0A1W6ZQN4</accession>
<dbReference type="GO" id="GO:0061503">
    <property type="term" value="F:tRNA threonylcarbamoyladenosine dehydratase"/>
    <property type="evidence" value="ECO:0007669"/>
    <property type="project" value="TreeGrafter"/>
</dbReference>
<sequence length="574" mass="63035">MTWFFSDVARFKAEREALESFGLTHSWFVFDGWRYDDRMRLVLDADIVVGGKTWPIYLQFPQFYPDAPPSVFPRGDDSRWSYHQYGAGGELCLEYGADNWTLDLTGVDVIESVYRLLQGESPAPGETRTVASRHSESLGRRLRSKTFRFLRTRADTAFLADMTEGEYRTGAAVYCFHKDAIVFAVRSLNGAAEWINPDVPGQLEDEYYKRNFVALRLGEKTALPPTSSPSAFREAAGLAQDAGPVVLVFQGQASHAFYLTADSVIEAFVIPAQMEARRTDAVFDGLKDRKVGLVGCGSLGSKIGAIMTRAGVGKWLLVDDDLLLPDNFVRNELDWRDAGSHKASALARRMEYINPEIDTNVWLTELGAQTASESAEAIMLLLGECDLIIDATANHSALNIISAVAKVKEKPVVWAEVFGGGIGGLMVRYRPGLEPLPPLMRRAIENWFRDQSAPPVRNARSYESGAAGDVPLIANDADVSAVAAHTARFAIDLLARPASSFPHSAYAIGLGVGSVFTEPFDTRPIEVGQPPAEQPPQLLSEAETKAELTRLIEYFQRKPDEVGVAPPNNQAPAT</sequence>
<proteinExistence type="predicted"/>
<name>A0A1W6ZQN4_9HYPH</name>
<dbReference type="Proteomes" id="UP000194137">
    <property type="component" value="Chromosome"/>
</dbReference>
<feature type="domain" description="E2-E1 middle" evidence="2">
    <location>
        <begin position="169"/>
        <end position="274"/>
    </location>
</feature>
<reference evidence="3 4" key="1">
    <citation type="submission" date="2017-05" db="EMBL/GenBank/DDBJ databases">
        <title>Full genome sequence of Pseudorhodoplanes sinuspersici.</title>
        <authorList>
            <person name="Dastgheib S.M.M."/>
            <person name="Shavandi M."/>
            <person name="Tirandaz H."/>
        </authorList>
    </citation>
    <scope>NUCLEOTIDE SEQUENCE [LARGE SCALE GENOMIC DNA]</scope>
    <source>
        <strain evidence="3 4">RIPI110</strain>
    </source>
</reference>
<dbReference type="Gene3D" id="3.10.110.10">
    <property type="entry name" value="Ubiquitin Conjugating Enzyme"/>
    <property type="match status" value="1"/>
</dbReference>
<dbReference type="SUPFAM" id="SSF69572">
    <property type="entry name" value="Activating enzymes of the ubiquitin-like proteins"/>
    <property type="match status" value="1"/>
</dbReference>
<dbReference type="InterPro" id="IPR016135">
    <property type="entry name" value="UBQ-conjugating_enzyme/RWD"/>
</dbReference>
<dbReference type="Pfam" id="PF20273">
    <property type="entry name" value="E2-E1mid"/>
    <property type="match status" value="1"/>
</dbReference>
<dbReference type="PANTHER" id="PTHR43267:SF1">
    <property type="entry name" value="TRNA THREONYLCARBAMOYLADENOSINE DEHYDRATASE"/>
    <property type="match status" value="1"/>
</dbReference>
<dbReference type="OrthoDB" id="7516877at2"/>
<dbReference type="SUPFAM" id="SSF54495">
    <property type="entry name" value="UBC-like"/>
    <property type="match status" value="1"/>
</dbReference>
<dbReference type="PANTHER" id="PTHR43267">
    <property type="entry name" value="TRNA THREONYLCARBAMOYLADENOSINE DEHYDRATASE"/>
    <property type="match status" value="1"/>
</dbReference>
<evidence type="ECO:0000259" key="2">
    <source>
        <dbReference type="Pfam" id="PF20273"/>
    </source>
</evidence>
<dbReference type="InterPro" id="IPR045886">
    <property type="entry name" value="ThiF/MoeB/HesA"/>
</dbReference>
<dbReference type="RefSeq" id="WP_086088087.1">
    <property type="nucleotide sequence ID" value="NZ_CP021112.1"/>
</dbReference>
<dbReference type="Gene3D" id="3.40.50.720">
    <property type="entry name" value="NAD(P)-binding Rossmann-like Domain"/>
    <property type="match status" value="1"/>
</dbReference>
<dbReference type="GO" id="GO:0008641">
    <property type="term" value="F:ubiquitin-like modifier activating enzyme activity"/>
    <property type="evidence" value="ECO:0007669"/>
    <property type="project" value="InterPro"/>
</dbReference>